<keyword evidence="1" id="KW-0472">Membrane</keyword>
<evidence type="ECO:0000313" key="2">
    <source>
        <dbReference type="EMBL" id="OGI78897.1"/>
    </source>
</evidence>
<gene>
    <name evidence="2" type="ORF">A3F19_03225</name>
</gene>
<proteinExistence type="predicted"/>
<dbReference type="EMBL" id="MFUJ01000036">
    <property type="protein sequence ID" value="OGI78897.1"/>
    <property type="molecule type" value="Genomic_DNA"/>
</dbReference>
<dbReference type="Proteomes" id="UP000177052">
    <property type="component" value="Unassembled WGS sequence"/>
</dbReference>
<reference evidence="2 3" key="1">
    <citation type="journal article" date="2016" name="Nat. Commun.">
        <title>Thousands of microbial genomes shed light on interconnected biogeochemical processes in an aquifer system.</title>
        <authorList>
            <person name="Anantharaman K."/>
            <person name="Brown C.T."/>
            <person name="Hug L.A."/>
            <person name="Sharon I."/>
            <person name="Castelle C.J."/>
            <person name="Probst A.J."/>
            <person name="Thomas B.C."/>
            <person name="Singh A."/>
            <person name="Wilkins M.J."/>
            <person name="Karaoz U."/>
            <person name="Brodie E.L."/>
            <person name="Williams K.H."/>
            <person name="Hubbard S.S."/>
            <person name="Banfield J.F."/>
        </authorList>
    </citation>
    <scope>NUCLEOTIDE SEQUENCE [LARGE SCALE GENOMIC DNA]</scope>
</reference>
<keyword evidence="1" id="KW-1133">Transmembrane helix</keyword>
<evidence type="ECO:0000256" key="1">
    <source>
        <dbReference type="SAM" id="Phobius"/>
    </source>
</evidence>
<evidence type="ECO:0000313" key="3">
    <source>
        <dbReference type="Proteomes" id="UP000177052"/>
    </source>
</evidence>
<organism evidence="2 3">
    <name type="scientific">Candidatus Nomurabacteria bacterium RIFCSPHIGHO2_12_FULL_37_29</name>
    <dbReference type="NCBI Taxonomy" id="1801759"/>
    <lineage>
        <taxon>Bacteria</taxon>
        <taxon>Candidatus Nomuraibacteriota</taxon>
    </lineage>
</organism>
<evidence type="ECO:0008006" key="4">
    <source>
        <dbReference type="Google" id="ProtNLM"/>
    </source>
</evidence>
<name>A0A1F6WAE8_9BACT</name>
<keyword evidence="1" id="KW-0812">Transmembrane</keyword>
<dbReference type="AlphaFoldDB" id="A0A1F6WAE8"/>
<protein>
    <recommendedName>
        <fullName evidence="4">Transglycosylase SLT domain-containing protein</fullName>
    </recommendedName>
</protein>
<sequence length="332" mass="35053">MRKYIPYILILIILVGMFSPLTLVHAVTCDDNGLPAGCTIPTNTTCAPDDNGVAPPGCYQLLAPLPGMTDFDPGTKVGDNGALGRYLNLIIKLVIGISAALAVVMIVIGGIEYMTSELISGKESGKERMTQAVLGLLIALGAYALLFTINPDLLSTRLNISDATVKVDLEEEIKGLLGQGKCEPVTNASNPCSPTNLIAAGFVEPRATQASSICNGESGGETNSASKTDVCSDGRTSFSLGLFQINVLANGNAIPACSNIFQTNGSGPQGNCLDRPADGICRKWDCSVKDTTKYQSCVNFITNTANNISFAKNLQASRGWGQWGFNRSCRFP</sequence>
<comment type="caution">
    <text evidence="2">The sequence shown here is derived from an EMBL/GenBank/DDBJ whole genome shotgun (WGS) entry which is preliminary data.</text>
</comment>
<feature type="transmembrane region" description="Helical" evidence="1">
    <location>
        <begin position="89"/>
        <end position="111"/>
    </location>
</feature>
<accession>A0A1F6WAE8</accession>
<feature type="transmembrane region" description="Helical" evidence="1">
    <location>
        <begin position="132"/>
        <end position="149"/>
    </location>
</feature>